<evidence type="ECO:0000256" key="1">
    <source>
        <dbReference type="SAM" id="Phobius"/>
    </source>
</evidence>
<dbReference type="AlphaFoldDB" id="A0AAV5TZM6"/>
<sequence length="120" mass="13860">ISLFLLHVNRKEDRIETQLGMRYQVKENLRTLRFFALIGVPCVIWQSLATLLLLLSLPIFYSQPSTITCSQLYTLTVTAILLMSSVVGGKPSRLQSTRERRVEPAVDDGEMYRTMLQRQW</sequence>
<dbReference type="Proteomes" id="UP001432027">
    <property type="component" value="Unassembled WGS sequence"/>
</dbReference>
<protein>
    <recommendedName>
        <fullName evidence="4">G protein-coupled receptor</fullName>
    </recommendedName>
</protein>
<evidence type="ECO:0000313" key="3">
    <source>
        <dbReference type="Proteomes" id="UP001432027"/>
    </source>
</evidence>
<feature type="non-terminal residue" evidence="2">
    <location>
        <position position="1"/>
    </location>
</feature>
<proteinExistence type="predicted"/>
<feature type="non-terminal residue" evidence="2">
    <location>
        <position position="120"/>
    </location>
</feature>
<accession>A0AAV5TZM6</accession>
<dbReference type="EMBL" id="BTSX01000005">
    <property type="protein sequence ID" value="GMS99989.1"/>
    <property type="molecule type" value="Genomic_DNA"/>
</dbReference>
<keyword evidence="1" id="KW-0472">Membrane</keyword>
<name>A0AAV5TZM6_9BILA</name>
<keyword evidence="1" id="KW-0812">Transmembrane</keyword>
<organism evidence="2 3">
    <name type="scientific">Pristionchus entomophagus</name>
    <dbReference type="NCBI Taxonomy" id="358040"/>
    <lineage>
        <taxon>Eukaryota</taxon>
        <taxon>Metazoa</taxon>
        <taxon>Ecdysozoa</taxon>
        <taxon>Nematoda</taxon>
        <taxon>Chromadorea</taxon>
        <taxon>Rhabditida</taxon>
        <taxon>Rhabditina</taxon>
        <taxon>Diplogasteromorpha</taxon>
        <taxon>Diplogasteroidea</taxon>
        <taxon>Neodiplogasteridae</taxon>
        <taxon>Pristionchus</taxon>
    </lineage>
</organism>
<feature type="transmembrane region" description="Helical" evidence="1">
    <location>
        <begin position="72"/>
        <end position="91"/>
    </location>
</feature>
<reference evidence="2" key="1">
    <citation type="submission" date="2023-10" db="EMBL/GenBank/DDBJ databases">
        <title>Genome assembly of Pristionchus species.</title>
        <authorList>
            <person name="Yoshida K."/>
            <person name="Sommer R.J."/>
        </authorList>
    </citation>
    <scope>NUCLEOTIDE SEQUENCE</scope>
    <source>
        <strain evidence="2">RS0144</strain>
    </source>
</reference>
<evidence type="ECO:0000313" key="2">
    <source>
        <dbReference type="EMBL" id="GMS99989.1"/>
    </source>
</evidence>
<keyword evidence="3" id="KW-1185">Reference proteome</keyword>
<comment type="caution">
    <text evidence="2">The sequence shown here is derived from an EMBL/GenBank/DDBJ whole genome shotgun (WGS) entry which is preliminary data.</text>
</comment>
<feature type="transmembrane region" description="Helical" evidence="1">
    <location>
        <begin position="34"/>
        <end position="60"/>
    </location>
</feature>
<evidence type="ECO:0008006" key="4">
    <source>
        <dbReference type="Google" id="ProtNLM"/>
    </source>
</evidence>
<gene>
    <name evidence="2" type="ORF">PENTCL1PPCAC_22164</name>
</gene>
<keyword evidence="1" id="KW-1133">Transmembrane helix</keyword>